<comment type="caution">
    <text evidence="1">The sequence shown here is derived from an EMBL/GenBank/DDBJ whole genome shotgun (WGS) entry which is preliminary data.</text>
</comment>
<reference evidence="1 2" key="1">
    <citation type="submission" date="2021-10" db="EMBL/GenBank/DDBJ databases">
        <title>Streptomyces sp. strain SMC 277, a novel streptomycete isolated from soil.</title>
        <authorList>
            <person name="Chanama M."/>
        </authorList>
    </citation>
    <scope>NUCLEOTIDE SEQUENCE [LARGE SCALE GENOMIC DNA]</scope>
    <source>
        <strain evidence="1 2">SMC 277</strain>
    </source>
</reference>
<feature type="non-terminal residue" evidence="1">
    <location>
        <position position="82"/>
    </location>
</feature>
<organism evidence="1 2">
    <name type="scientific">Streptomyces antimicrobicus</name>
    <dbReference type="NCBI Taxonomy" id="2883108"/>
    <lineage>
        <taxon>Bacteria</taxon>
        <taxon>Bacillati</taxon>
        <taxon>Actinomycetota</taxon>
        <taxon>Actinomycetes</taxon>
        <taxon>Kitasatosporales</taxon>
        <taxon>Streptomycetaceae</taxon>
        <taxon>Streptomyces</taxon>
    </lineage>
</organism>
<dbReference type="Proteomes" id="UP001199054">
    <property type="component" value="Unassembled WGS sequence"/>
</dbReference>
<keyword evidence="2" id="KW-1185">Reference proteome</keyword>
<evidence type="ECO:0000313" key="2">
    <source>
        <dbReference type="Proteomes" id="UP001199054"/>
    </source>
</evidence>
<gene>
    <name evidence="1" type="ORF">LG632_25330</name>
</gene>
<proteinExistence type="predicted"/>
<dbReference type="EMBL" id="JAJAUY010000142">
    <property type="protein sequence ID" value="MCB5182681.1"/>
    <property type="molecule type" value="Genomic_DNA"/>
</dbReference>
<accession>A0ABS8BDL9</accession>
<name>A0ABS8BDL9_9ACTN</name>
<sequence length="82" mass="9589">MSRTVHHIRSKRAPSRGCWGRERDGWRPGEPIFSLAVHDLRHSARCRAEAAAHGHRPRPEARVHRAGIRRWARYQRDPLVAR</sequence>
<protein>
    <submittedName>
        <fullName evidence="1">Uncharacterized protein</fullName>
    </submittedName>
</protein>
<evidence type="ECO:0000313" key="1">
    <source>
        <dbReference type="EMBL" id="MCB5182681.1"/>
    </source>
</evidence>